<dbReference type="PANTHER" id="PTHR10545">
    <property type="entry name" value="DIAMINE N-ACETYLTRANSFERASE"/>
    <property type="match status" value="1"/>
</dbReference>
<dbReference type="OrthoDB" id="7305308at2759"/>
<reference evidence="5" key="1">
    <citation type="thesis" date="2020" institute="ProQuest LLC" country="789 East Eisenhower Parkway, Ann Arbor, MI, USA">
        <title>Comparative Genomics and Chromosome Evolution.</title>
        <authorList>
            <person name="Mudd A.B."/>
        </authorList>
    </citation>
    <scope>NUCLEOTIDE SEQUENCE</scope>
    <source>
        <strain evidence="5">Female2</strain>
        <tissue evidence="5">Blood</tissue>
    </source>
</reference>
<keyword evidence="3" id="KW-0012">Acyltransferase</keyword>
<comment type="similarity">
    <text evidence="1">Belongs to the acetyltransferase family.</text>
</comment>
<dbReference type="InterPro" id="IPR051016">
    <property type="entry name" value="Diverse_Substrate_AcTransf"/>
</dbReference>
<dbReference type="Proteomes" id="UP000812440">
    <property type="component" value="Unassembled WGS sequence"/>
</dbReference>
<dbReference type="Gene3D" id="3.40.630.30">
    <property type="match status" value="1"/>
</dbReference>
<dbReference type="InterPro" id="IPR016181">
    <property type="entry name" value="Acyl_CoA_acyltransferase"/>
</dbReference>
<dbReference type="EMBL" id="JAACNH010000129">
    <property type="protein sequence ID" value="KAG8431587.1"/>
    <property type="molecule type" value="Genomic_DNA"/>
</dbReference>
<organism evidence="5 6">
    <name type="scientific">Hymenochirus boettgeri</name>
    <name type="common">Congo dwarf clawed frog</name>
    <dbReference type="NCBI Taxonomy" id="247094"/>
    <lineage>
        <taxon>Eukaryota</taxon>
        <taxon>Metazoa</taxon>
        <taxon>Chordata</taxon>
        <taxon>Craniata</taxon>
        <taxon>Vertebrata</taxon>
        <taxon>Euteleostomi</taxon>
        <taxon>Amphibia</taxon>
        <taxon>Batrachia</taxon>
        <taxon>Anura</taxon>
        <taxon>Pipoidea</taxon>
        <taxon>Pipidae</taxon>
        <taxon>Pipinae</taxon>
        <taxon>Hymenochirus</taxon>
    </lineage>
</organism>
<keyword evidence="6" id="KW-1185">Reference proteome</keyword>
<proteinExistence type="inferred from homology"/>
<accession>A0A8T2IIU4</accession>
<evidence type="ECO:0000259" key="4">
    <source>
        <dbReference type="PROSITE" id="PS51186"/>
    </source>
</evidence>
<gene>
    <name evidence="5" type="ORF">GDO86_018080</name>
</gene>
<comment type="caution">
    <text evidence="5">The sequence shown here is derived from an EMBL/GenBank/DDBJ whole genome shotgun (WGS) entry which is preliminary data.</text>
</comment>
<dbReference type="GO" id="GO:0008080">
    <property type="term" value="F:N-acetyltransferase activity"/>
    <property type="evidence" value="ECO:0007669"/>
    <property type="project" value="TreeGrafter"/>
</dbReference>
<dbReference type="Pfam" id="PF00583">
    <property type="entry name" value="Acetyltransf_1"/>
    <property type="match status" value="1"/>
</dbReference>
<dbReference type="InterPro" id="IPR000182">
    <property type="entry name" value="GNAT_dom"/>
</dbReference>
<evidence type="ECO:0000256" key="3">
    <source>
        <dbReference type="ARBA" id="ARBA00023315"/>
    </source>
</evidence>
<protein>
    <recommendedName>
        <fullName evidence="4">N-acetyltransferase domain-containing protein</fullName>
    </recommendedName>
</protein>
<evidence type="ECO:0000313" key="6">
    <source>
        <dbReference type="Proteomes" id="UP000812440"/>
    </source>
</evidence>
<dbReference type="AlphaFoldDB" id="A0A8T2IIU4"/>
<dbReference type="PANTHER" id="PTHR10545:SF51">
    <property type="entry name" value="THIALYSINE N-EPSILON-ACETYLTRANSFERASE"/>
    <property type="match status" value="1"/>
</dbReference>
<evidence type="ECO:0000256" key="1">
    <source>
        <dbReference type="ARBA" id="ARBA00008694"/>
    </source>
</evidence>
<sequence length="172" mass="19347">MAGIRVRAAQLGDCQEIMRMIKELAKHIKSPEQVKNTTKGLRRDGFEEPSPLFRCLVAEVPMGPREEQGPSLVGYAFTYNSYSTWKGRSLHLEDLYVMPQYRGHGIGTKLLKAVAEMCLTLGCCHLQFSILDWNSPALSLCLSHGAADLSKDEGWHLYRIPPDKLRRMVSAL</sequence>
<evidence type="ECO:0000256" key="2">
    <source>
        <dbReference type="ARBA" id="ARBA00022679"/>
    </source>
</evidence>
<keyword evidence="2" id="KW-0808">Transferase</keyword>
<dbReference type="CDD" id="cd04301">
    <property type="entry name" value="NAT_SF"/>
    <property type="match status" value="1"/>
</dbReference>
<dbReference type="SUPFAM" id="SSF55729">
    <property type="entry name" value="Acyl-CoA N-acyltransferases (Nat)"/>
    <property type="match status" value="1"/>
</dbReference>
<evidence type="ECO:0000313" key="5">
    <source>
        <dbReference type="EMBL" id="KAG8431587.1"/>
    </source>
</evidence>
<dbReference type="PROSITE" id="PS51186">
    <property type="entry name" value="GNAT"/>
    <property type="match status" value="1"/>
</dbReference>
<name>A0A8T2IIU4_9PIPI</name>
<feature type="domain" description="N-acetyltransferase" evidence="4">
    <location>
        <begin position="4"/>
        <end position="167"/>
    </location>
</feature>
<dbReference type="FunFam" id="3.40.630.30:FF:000064">
    <property type="entry name" value="GNAT family acetyltransferase"/>
    <property type="match status" value="1"/>
</dbReference>